<comment type="caution">
    <text evidence="2">The sequence shown here is derived from an EMBL/GenBank/DDBJ whole genome shotgun (WGS) entry which is preliminary data.</text>
</comment>
<keyword evidence="3" id="KW-1185">Reference proteome</keyword>
<gene>
    <name evidence="2" type="ORF">G3574_01235</name>
</gene>
<dbReference type="RefSeq" id="WP_163960085.1">
    <property type="nucleotide sequence ID" value="NZ_JAAIVB010000008.1"/>
</dbReference>
<dbReference type="Pfam" id="PF08298">
    <property type="entry name" value="AAA_PrkA"/>
    <property type="match status" value="1"/>
</dbReference>
<protein>
    <submittedName>
        <fullName evidence="2">Serine protein kinase</fullName>
    </submittedName>
</protein>
<dbReference type="InterPro" id="IPR013153">
    <property type="entry name" value="Prk_AAA"/>
</dbReference>
<organism evidence="2 3">
    <name type="scientific">Noviherbaspirillum galbum</name>
    <dbReference type="NCBI Taxonomy" id="2709383"/>
    <lineage>
        <taxon>Bacteria</taxon>
        <taxon>Pseudomonadati</taxon>
        <taxon>Pseudomonadota</taxon>
        <taxon>Betaproteobacteria</taxon>
        <taxon>Burkholderiales</taxon>
        <taxon>Oxalobacteraceae</taxon>
        <taxon>Noviherbaspirillum</taxon>
    </lineage>
</organism>
<sequence length="649" mass="74378">MTTQQDTTHTGRQDDFIQSLIAFTKDHRATYWSGTLSQFLETVLPNDPKAAARTSHQYMWDMIRWMGGEKEDGNFRCKLFEQELFGVDESIERVVDYFKAAAAGSEVGRRLLLLLGPPSGGKSTLVILLKRGLEEYSLTEEGAIYAIQGCPVHESPLHLVPHSLRGQFRETYGVDISGEMCPHCRSRLDNDYAGDFLRMPVERVFISEAGRVGIGTYAPHDPTTADLADLVGSVDLSKVAEYGDEGDPRAWSWSGAVYAASRGMLEMIEILKVKREFLYLLLTLTQEKNVKVSRFPLIYLDETILAHTNLAEFRKFLQESENEALLDRMVIIQVPYTLNYKDEARIYKKLISSAAPAFREVHLDPHVLHAAAVFAILTRLHEGEEKELELSKKVRLYANEEVEGHAQAETERLRQRMPDEGLAGISPRFVINALSNAIIQSNARSLTTMDVLLALKDAIDNDARIDPKRKRKWIDYLVLARKDFYNRWVKEDVHKALFVSFEQEAQDLLDKYLDEVEASLDNRHIRDPITNEERKPDERFLRSVEEKIHISDSGKQSFRQEVVRKAMGAFKRGEKFTLDSHMQLHNAVQQYLFEQRREVLRMVSSTTRPDEEVRNKISVVERRLVDEYGYDSHSAREALNYVTTLMAQE</sequence>
<dbReference type="AlphaFoldDB" id="A0A6B3SGD7"/>
<dbReference type="GO" id="GO:0004672">
    <property type="term" value="F:protein kinase activity"/>
    <property type="evidence" value="ECO:0007669"/>
    <property type="project" value="TreeGrafter"/>
</dbReference>
<dbReference type="InterPro" id="IPR010650">
    <property type="entry name" value="PrkA_C"/>
</dbReference>
<reference evidence="2 3" key="1">
    <citation type="submission" date="2020-02" db="EMBL/GenBank/DDBJ databases">
        <authorList>
            <person name="Kim M.K."/>
        </authorList>
    </citation>
    <scope>NUCLEOTIDE SEQUENCE [LARGE SCALE GENOMIC DNA]</scope>
    <source>
        <strain evidence="2 3">17J57-3</strain>
    </source>
</reference>
<feature type="domain" description="PrkA AAA" evidence="1">
    <location>
        <begin position="34"/>
        <end position="387"/>
    </location>
</feature>
<dbReference type="SUPFAM" id="SSF52540">
    <property type="entry name" value="P-loop containing nucleoside triphosphate hydrolases"/>
    <property type="match status" value="1"/>
</dbReference>
<proteinExistence type="predicted"/>
<accession>A0A6B3SGD7</accession>
<keyword evidence="2" id="KW-0808">Transferase</keyword>
<dbReference type="PANTHER" id="PTHR30267">
    <property type="entry name" value="PROTEIN KINASE PRKA"/>
    <property type="match status" value="1"/>
</dbReference>
<dbReference type="PANTHER" id="PTHR30267:SF2">
    <property type="entry name" value="PROTEIN PRKA"/>
    <property type="match status" value="1"/>
</dbReference>
<evidence type="ECO:0000313" key="2">
    <source>
        <dbReference type="EMBL" id="NEX59690.1"/>
    </source>
</evidence>
<dbReference type="InterPro" id="IPR027417">
    <property type="entry name" value="P-loop_NTPase"/>
</dbReference>
<dbReference type="Pfam" id="PF06798">
    <property type="entry name" value="PrkA"/>
    <property type="match status" value="1"/>
</dbReference>
<evidence type="ECO:0000259" key="1">
    <source>
        <dbReference type="SMART" id="SM00763"/>
    </source>
</evidence>
<dbReference type="EMBL" id="JAAIVB010000008">
    <property type="protein sequence ID" value="NEX59690.1"/>
    <property type="molecule type" value="Genomic_DNA"/>
</dbReference>
<dbReference type="Proteomes" id="UP000482155">
    <property type="component" value="Unassembled WGS sequence"/>
</dbReference>
<evidence type="ECO:0000313" key="3">
    <source>
        <dbReference type="Proteomes" id="UP000482155"/>
    </source>
</evidence>
<dbReference type="SMART" id="SM00763">
    <property type="entry name" value="AAA_PrkA"/>
    <property type="match status" value="1"/>
</dbReference>
<keyword evidence="2" id="KW-0418">Kinase</keyword>
<dbReference type="Gene3D" id="3.40.50.300">
    <property type="entry name" value="P-loop containing nucleotide triphosphate hydrolases"/>
    <property type="match status" value="1"/>
</dbReference>
<name>A0A6B3SGD7_9BURK</name>